<proteinExistence type="predicted"/>
<accession>A0A8S0QIS8</accession>
<dbReference type="Gramene" id="OE9A072893T1">
    <property type="protein sequence ID" value="OE9A072893C1"/>
    <property type="gene ID" value="OE9A072893"/>
</dbReference>
<evidence type="ECO:0000256" key="1">
    <source>
        <dbReference type="SAM" id="Coils"/>
    </source>
</evidence>
<comment type="caution">
    <text evidence="2">The sequence shown here is derived from an EMBL/GenBank/DDBJ whole genome shotgun (WGS) entry which is preliminary data.</text>
</comment>
<dbReference type="OrthoDB" id="1832358at2759"/>
<sequence length="77" mass="8479">MFLNLVQILCSSSSTFQGTKLGHKIRGLGDGRLRDIEASSSNVESLEKELEAKRAARKVANAARVKMKQRMQKAEGC</sequence>
<dbReference type="EMBL" id="CACTIH010001842">
    <property type="protein sequence ID" value="CAA2965451.1"/>
    <property type="molecule type" value="Genomic_DNA"/>
</dbReference>
<name>A0A8S0QIS8_OLEEU</name>
<evidence type="ECO:0000313" key="2">
    <source>
        <dbReference type="EMBL" id="CAA2965451.1"/>
    </source>
</evidence>
<gene>
    <name evidence="2" type="ORF">OLEA9_A072893</name>
</gene>
<dbReference type="AlphaFoldDB" id="A0A8S0QIS8"/>
<evidence type="ECO:0000313" key="3">
    <source>
        <dbReference type="Proteomes" id="UP000594638"/>
    </source>
</evidence>
<organism evidence="2 3">
    <name type="scientific">Olea europaea subsp. europaea</name>
    <dbReference type="NCBI Taxonomy" id="158383"/>
    <lineage>
        <taxon>Eukaryota</taxon>
        <taxon>Viridiplantae</taxon>
        <taxon>Streptophyta</taxon>
        <taxon>Embryophyta</taxon>
        <taxon>Tracheophyta</taxon>
        <taxon>Spermatophyta</taxon>
        <taxon>Magnoliopsida</taxon>
        <taxon>eudicotyledons</taxon>
        <taxon>Gunneridae</taxon>
        <taxon>Pentapetalae</taxon>
        <taxon>asterids</taxon>
        <taxon>lamiids</taxon>
        <taxon>Lamiales</taxon>
        <taxon>Oleaceae</taxon>
        <taxon>Oleeae</taxon>
        <taxon>Olea</taxon>
    </lineage>
</organism>
<keyword evidence="3" id="KW-1185">Reference proteome</keyword>
<dbReference type="Proteomes" id="UP000594638">
    <property type="component" value="Unassembled WGS sequence"/>
</dbReference>
<keyword evidence="1" id="KW-0175">Coiled coil</keyword>
<feature type="coiled-coil region" evidence="1">
    <location>
        <begin position="36"/>
        <end position="63"/>
    </location>
</feature>
<protein>
    <submittedName>
        <fullName evidence="2">Uncharacterized protein</fullName>
    </submittedName>
</protein>
<reference evidence="2 3" key="1">
    <citation type="submission" date="2019-12" db="EMBL/GenBank/DDBJ databases">
        <authorList>
            <person name="Alioto T."/>
            <person name="Alioto T."/>
            <person name="Gomez Garrido J."/>
        </authorList>
    </citation>
    <scope>NUCLEOTIDE SEQUENCE [LARGE SCALE GENOMIC DNA]</scope>
</reference>